<dbReference type="EMBL" id="LN871599">
    <property type="protein sequence ID" value="CCF75494.1"/>
    <property type="molecule type" value="Genomic_DNA"/>
</dbReference>
<sequence length="198" mass="21741">MPKNKKNANKNYEAENDILSSEGESEGEGQNTGNNTGTGRQNRNEKKARKMLSKLNFKSLTGITKVIIKKSKQTFFVVQAADVYKSPSSDTYIIFGEAKIEDLNSQAQSDAAQLFTQMAFKVSSMEADKVKSDPESKDSTKPKDTESVVVDVTDSAVEISEKDINLVMSQVSCSMEEAKRALIENNGDIVDAIIQLTN</sequence>
<dbReference type="Gene3D" id="2.20.70.30">
    <property type="entry name" value="Nascent polypeptide-associated complex domain"/>
    <property type="match status" value="1"/>
</dbReference>
<evidence type="ECO:0000313" key="6">
    <source>
        <dbReference type="Proteomes" id="UP000002899"/>
    </source>
</evidence>
<dbReference type="Pfam" id="PF19026">
    <property type="entry name" value="UBA_HYPK"/>
    <property type="match status" value="1"/>
</dbReference>
<dbReference type="KEGG" id="bmic:BmR1_04g06485"/>
<dbReference type="Proteomes" id="UP000002899">
    <property type="component" value="Chromosome IV"/>
</dbReference>
<dbReference type="InterPro" id="IPR002715">
    <property type="entry name" value="Nas_poly-pep-assoc_cplx_dom"/>
</dbReference>
<evidence type="ECO:0000256" key="3">
    <source>
        <dbReference type="SAM" id="MobiDB-lite"/>
    </source>
</evidence>
<dbReference type="Pfam" id="PF01849">
    <property type="entry name" value="NAC"/>
    <property type="match status" value="1"/>
</dbReference>
<evidence type="ECO:0000256" key="2">
    <source>
        <dbReference type="ARBA" id="ARBA00022927"/>
    </source>
</evidence>
<dbReference type="PIRSF" id="PIRSF015901">
    <property type="entry name" value="NAC_alpha"/>
    <property type="match status" value="1"/>
</dbReference>
<feature type="region of interest" description="Disordered" evidence="3">
    <location>
        <begin position="126"/>
        <end position="147"/>
    </location>
</feature>
<reference evidence="5 6" key="2">
    <citation type="journal article" date="2013" name="PLoS ONE">
        <title>Whole genome mapping and re-organization of the nuclear and mitochondrial genomes of Babesia microti isolates.</title>
        <authorList>
            <person name="Cornillot E."/>
            <person name="Dassouli A."/>
            <person name="Garg A."/>
            <person name="Pachikara N."/>
            <person name="Randazzo S."/>
            <person name="Depoix D."/>
            <person name="Carcy B."/>
            <person name="Delbecq S."/>
            <person name="Frutos R."/>
            <person name="Silva J.C."/>
            <person name="Sutton R."/>
            <person name="Krause P.J."/>
            <person name="Mamoun C.B."/>
        </authorList>
    </citation>
    <scope>NUCLEOTIDE SEQUENCE [LARGE SCALE GENOMIC DNA]</scope>
    <source>
        <strain evidence="5 6">RI</strain>
    </source>
</reference>
<dbReference type="SUPFAM" id="SSF46934">
    <property type="entry name" value="UBA-like"/>
    <property type="match status" value="1"/>
</dbReference>
<gene>
    <name evidence="5" type="ORF">BmR1_04g06485</name>
</gene>
<feature type="domain" description="NAC-A/B" evidence="4">
    <location>
        <begin position="42"/>
        <end position="107"/>
    </location>
</feature>
<dbReference type="InterPro" id="IPR044034">
    <property type="entry name" value="NAC-like_UBA"/>
</dbReference>
<evidence type="ECO:0000313" key="5">
    <source>
        <dbReference type="EMBL" id="CCF75494.1"/>
    </source>
</evidence>
<reference evidence="5 6" key="3">
    <citation type="journal article" date="2016" name="Sci. Rep.">
        <title>Genome-wide diversity and gene expression profiling of Babesia microti isolates identify polymorphic genes that mediate host-pathogen interactions.</title>
        <authorList>
            <person name="Silva J.C."/>
            <person name="Cornillot E."/>
            <person name="McCracken C."/>
            <person name="Usmani-Brown S."/>
            <person name="Dwivedi A."/>
            <person name="Ifeonu O.O."/>
            <person name="Crabtree J."/>
            <person name="Gotia H.T."/>
            <person name="Virji A.Z."/>
            <person name="Reynes C."/>
            <person name="Colinge J."/>
            <person name="Kumar V."/>
            <person name="Lawres L."/>
            <person name="Pazzi J.E."/>
            <person name="Pablo J.V."/>
            <person name="Hung C."/>
            <person name="Brancato J."/>
            <person name="Kumari P."/>
            <person name="Orvis J."/>
            <person name="Tretina K."/>
            <person name="Chibucos M."/>
            <person name="Ott S."/>
            <person name="Sadzewicz L."/>
            <person name="Sengamalay N."/>
            <person name="Shetty A.C."/>
            <person name="Su Q."/>
            <person name="Tallon L."/>
            <person name="Fraser C.M."/>
            <person name="Frutos R."/>
            <person name="Molina D.M."/>
            <person name="Krause P.J."/>
            <person name="Ben Mamoun C."/>
        </authorList>
    </citation>
    <scope>NUCLEOTIDE SEQUENCE [LARGE SCALE GENOMIC DNA]</scope>
    <source>
        <strain evidence="5 6">RI</strain>
    </source>
</reference>
<dbReference type="CDD" id="cd14278">
    <property type="entry name" value="UBA_NAC_like"/>
    <property type="match status" value="1"/>
</dbReference>
<dbReference type="PROSITE" id="PS51151">
    <property type="entry name" value="NAC_AB"/>
    <property type="match status" value="1"/>
</dbReference>
<dbReference type="FunFam" id="2.20.70.30:FF:000002">
    <property type="entry name" value="Nascent polypeptide-associated complex (NAC), alpha subunit"/>
    <property type="match status" value="1"/>
</dbReference>
<dbReference type="GO" id="GO:0005854">
    <property type="term" value="C:nascent polypeptide-associated complex"/>
    <property type="evidence" value="ECO:0007669"/>
    <property type="project" value="InterPro"/>
</dbReference>
<evidence type="ECO:0000256" key="1">
    <source>
        <dbReference type="ARBA" id="ARBA00022448"/>
    </source>
</evidence>
<dbReference type="OrthoDB" id="3169036at2759"/>
<dbReference type="Gene3D" id="1.10.8.10">
    <property type="entry name" value="DNA helicase RuvA subunit, C-terminal domain"/>
    <property type="match status" value="1"/>
</dbReference>
<feature type="compositionally biased region" description="Basic and acidic residues" evidence="3">
    <location>
        <begin position="126"/>
        <end position="146"/>
    </location>
</feature>
<evidence type="ECO:0000259" key="4">
    <source>
        <dbReference type="PROSITE" id="PS51151"/>
    </source>
</evidence>
<dbReference type="InterPro" id="IPR009060">
    <property type="entry name" value="UBA-like_sf"/>
</dbReference>
<feature type="region of interest" description="Disordered" evidence="3">
    <location>
        <begin position="1"/>
        <end position="47"/>
    </location>
</feature>
<dbReference type="InterPro" id="IPR038187">
    <property type="entry name" value="NAC_A/B_dom_sf"/>
</dbReference>
<feature type="compositionally biased region" description="Low complexity" evidence="3">
    <location>
        <begin position="28"/>
        <end position="41"/>
    </location>
</feature>
<organism evidence="5 6">
    <name type="scientific">Babesia microti (strain RI)</name>
    <dbReference type="NCBI Taxonomy" id="1133968"/>
    <lineage>
        <taxon>Eukaryota</taxon>
        <taxon>Sar</taxon>
        <taxon>Alveolata</taxon>
        <taxon>Apicomplexa</taxon>
        <taxon>Aconoidasida</taxon>
        <taxon>Piroplasmida</taxon>
        <taxon>Babesiidae</taxon>
        <taxon>Babesia</taxon>
    </lineage>
</organism>
<dbReference type="InterPro" id="IPR016641">
    <property type="entry name" value="EGD2/NACA0like"/>
</dbReference>
<dbReference type="PANTHER" id="PTHR21713">
    <property type="entry name" value="NASCENT POLYPEPTIDE ASSOCIATED COMPLEX ALPHA SUBUNIT-RELATED"/>
    <property type="match status" value="1"/>
</dbReference>
<keyword evidence="2" id="KW-0653">Protein transport</keyword>
<dbReference type="GO" id="GO:0015031">
    <property type="term" value="P:protein transport"/>
    <property type="evidence" value="ECO:0007669"/>
    <property type="project" value="UniProtKB-KW"/>
</dbReference>
<dbReference type="RefSeq" id="XP_012649902.1">
    <property type="nucleotide sequence ID" value="XM_012794448.1"/>
</dbReference>
<name>I7I9R4_BABMR</name>
<accession>I7I9R4</accession>
<proteinExistence type="predicted"/>
<dbReference type="VEuPathDB" id="PiroplasmaDB:BmR1_04g06485"/>
<keyword evidence="1" id="KW-0813">Transport</keyword>
<protein>
    <submittedName>
        <fullName evidence="5">Nascent polypeptide-associated complex subunit alpha</fullName>
    </submittedName>
</protein>
<dbReference type="GeneID" id="24425942"/>
<dbReference type="AlphaFoldDB" id="I7I9R4"/>
<dbReference type="CDD" id="cd22054">
    <property type="entry name" value="NAC_NACA"/>
    <property type="match status" value="1"/>
</dbReference>
<keyword evidence="6" id="KW-1185">Reference proteome</keyword>
<reference evidence="5 6" key="1">
    <citation type="journal article" date="2012" name="Nucleic Acids Res.">
        <title>Sequencing of the smallest Apicomplexan genome from the human pathogen Babesia microti.</title>
        <authorList>
            <person name="Cornillot E."/>
            <person name="Hadj-Kaddour K."/>
            <person name="Dassouli A."/>
            <person name="Noel B."/>
            <person name="Ranwez V."/>
            <person name="Vacherie B."/>
            <person name="Augagneur Y."/>
            <person name="Bres V."/>
            <person name="Duclos A."/>
            <person name="Randazzo S."/>
            <person name="Carcy B."/>
            <person name="Debierre-Grockiego F."/>
            <person name="Delbecq S."/>
            <person name="Moubri-Menage K."/>
            <person name="Shams-Eldin H."/>
            <person name="Usmani-Brown S."/>
            <person name="Bringaud F."/>
            <person name="Wincker P."/>
            <person name="Vivares C.P."/>
            <person name="Schwarz R.T."/>
            <person name="Schetters T.P."/>
            <person name="Krause P.J."/>
            <person name="Gorenflot A."/>
            <person name="Berry V."/>
            <person name="Barbe V."/>
            <person name="Ben Mamoun C."/>
        </authorList>
    </citation>
    <scope>NUCLEOTIDE SEQUENCE [LARGE SCALE GENOMIC DNA]</scope>
    <source>
        <strain evidence="5 6">RI</strain>
    </source>
</reference>
<dbReference type="SMART" id="SM01407">
    <property type="entry name" value="NAC"/>
    <property type="match status" value="1"/>
</dbReference>